<feature type="non-terminal residue" evidence="1">
    <location>
        <position position="55"/>
    </location>
</feature>
<sequence>MNKTSPTKLALENINSILCKKYLSKWRFGEVTCLEILKMVEKHEGVSVQHGKTWS</sequence>
<reference evidence="1" key="1">
    <citation type="submission" date="2014-12" db="EMBL/GenBank/DDBJ databases">
        <title>Insight into the proteome of Arion vulgaris.</title>
        <authorList>
            <person name="Aradska J."/>
            <person name="Bulat T."/>
            <person name="Smidak R."/>
            <person name="Sarate P."/>
            <person name="Gangsoo J."/>
            <person name="Sialana F."/>
            <person name="Bilban M."/>
            <person name="Lubec G."/>
        </authorList>
    </citation>
    <scope>NUCLEOTIDE SEQUENCE</scope>
    <source>
        <tissue evidence="1">Skin</tissue>
    </source>
</reference>
<dbReference type="EMBL" id="HACG01008475">
    <property type="protein sequence ID" value="CEK55340.1"/>
    <property type="molecule type" value="Transcribed_RNA"/>
</dbReference>
<dbReference type="AlphaFoldDB" id="A0A0B6YII0"/>
<evidence type="ECO:0000313" key="1">
    <source>
        <dbReference type="EMBL" id="CEK55340.1"/>
    </source>
</evidence>
<gene>
    <name evidence="1" type="primary">ORF24965</name>
</gene>
<accession>A0A0B6YII0</accession>
<name>A0A0B6YII0_9EUPU</name>
<proteinExistence type="predicted"/>
<protein>
    <submittedName>
        <fullName evidence="1">Uncharacterized protein</fullName>
    </submittedName>
</protein>
<organism evidence="1">
    <name type="scientific">Arion vulgaris</name>
    <dbReference type="NCBI Taxonomy" id="1028688"/>
    <lineage>
        <taxon>Eukaryota</taxon>
        <taxon>Metazoa</taxon>
        <taxon>Spiralia</taxon>
        <taxon>Lophotrochozoa</taxon>
        <taxon>Mollusca</taxon>
        <taxon>Gastropoda</taxon>
        <taxon>Heterobranchia</taxon>
        <taxon>Euthyneura</taxon>
        <taxon>Panpulmonata</taxon>
        <taxon>Eupulmonata</taxon>
        <taxon>Stylommatophora</taxon>
        <taxon>Helicina</taxon>
        <taxon>Arionoidea</taxon>
        <taxon>Arionidae</taxon>
        <taxon>Arion</taxon>
    </lineage>
</organism>